<dbReference type="SUPFAM" id="SSF53474">
    <property type="entry name" value="alpha/beta-Hydrolases"/>
    <property type="match status" value="1"/>
</dbReference>
<dbReference type="Gene3D" id="3.40.50.1820">
    <property type="entry name" value="alpha/beta hydrolase"/>
    <property type="match status" value="1"/>
</dbReference>
<dbReference type="Proteomes" id="UP000321079">
    <property type="component" value="Unassembled WGS sequence"/>
</dbReference>
<keyword evidence="3" id="KW-1185">Reference proteome</keyword>
<dbReference type="PRINTS" id="PR00111">
    <property type="entry name" value="ABHYDROLASE"/>
</dbReference>
<protein>
    <submittedName>
        <fullName evidence="2">Hydrolase</fullName>
    </submittedName>
</protein>
<reference evidence="2 3" key="1">
    <citation type="submission" date="2019-07" db="EMBL/GenBank/DDBJ databases">
        <title>Whole genome shotgun sequence of Gluconobacter kanchanaburiensis NBRC 103587.</title>
        <authorList>
            <person name="Hosoyama A."/>
            <person name="Uohara A."/>
            <person name="Ohji S."/>
            <person name="Ichikawa N."/>
        </authorList>
    </citation>
    <scope>NUCLEOTIDE SEQUENCE [LARGE SCALE GENOMIC DNA]</scope>
    <source>
        <strain evidence="2 3">NBRC 103587</strain>
    </source>
</reference>
<dbReference type="InterPro" id="IPR000073">
    <property type="entry name" value="AB_hydrolase_1"/>
</dbReference>
<evidence type="ECO:0000313" key="2">
    <source>
        <dbReference type="EMBL" id="GEK97396.1"/>
    </source>
</evidence>
<dbReference type="GO" id="GO:0016787">
    <property type="term" value="F:hydrolase activity"/>
    <property type="evidence" value="ECO:0007669"/>
    <property type="project" value="UniProtKB-KW"/>
</dbReference>
<dbReference type="PANTHER" id="PTHR43689:SF8">
    <property type="entry name" value="ALPHA_BETA-HYDROLASES SUPERFAMILY PROTEIN"/>
    <property type="match status" value="1"/>
</dbReference>
<dbReference type="PANTHER" id="PTHR43689">
    <property type="entry name" value="HYDROLASE"/>
    <property type="match status" value="1"/>
</dbReference>
<sequence>MPIKSISCVSVTSHDRSHRTKAGELFTSETRFLTVDGGHIAYDDTGGDGPLILAIPGMGDLRSEYRLLRPILQNAGYRVVTMDVRGFGETSAQWPDYSAHAVGCDALTLIEHLQAGSAVILGNSFAAGAALWAAHDAPMHVRGVVLLGPIVRDLHVSWFAMLALQLGFAGPWRIWFWVTYWNSLFPTRKPVDQGRVKAAIMKNLREPGRIAALRTMIGLSKADTAALIPRSRVPALVVMGSRDPDFPDAEAEAQWLATQLHADSLMIDGAGHYPHTEMPERVVPALLSFIARVHG</sequence>
<dbReference type="InterPro" id="IPR029058">
    <property type="entry name" value="AB_hydrolase_fold"/>
</dbReference>
<evidence type="ECO:0000313" key="3">
    <source>
        <dbReference type="Proteomes" id="UP000321079"/>
    </source>
</evidence>
<dbReference type="AlphaFoldDB" id="A0A511BAE5"/>
<dbReference type="OrthoDB" id="9799612at2"/>
<organism evidence="2 3">
    <name type="scientific">Gluconobacter kanchanaburiensis NBRC 103587</name>
    <dbReference type="NCBI Taxonomy" id="1307948"/>
    <lineage>
        <taxon>Bacteria</taxon>
        <taxon>Pseudomonadati</taxon>
        <taxon>Pseudomonadota</taxon>
        <taxon>Alphaproteobacteria</taxon>
        <taxon>Acetobacterales</taxon>
        <taxon>Acetobacteraceae</taxon>
        <taxon>Gluconobacter</taxon>
    </lineage>
</organism>
<name>A0A511BAE5_9PROT</name>
<dbReference type="InterPro" id="IPR000639">
    <property type="entry name" value="Epox_hydrolase-like"/>
</dbReference>
<proteinExistence type="predicted"/>
<dbReference type="Pfam" id="PF12697">
    <property type="entry name" value="Abhydrolase_6"/>
    <property type="match status" value="1"/>
</dbReference>
<dbReference type="PRINTS" id="PR00412">
    <property type="entry name" value="EPOXHYDRLASE"/>
</dbReference>
<feature type="domain" description="AB hydrolase-1" evidence="1">
    <location>
        <begin position="52"/>
        <end position="284"/>
    </location>
</feature>
<comment type="caution">
    <text evidence="2">The sequence shown here is derived from an EMBL/GenBank/DDBJ whole genome shotgun (WGS) entry which is preliminary data.</text>
</comment>
<dbReference type="EMBL" id="BJVA01000025">
    <property type="protein sequence ID" value="GEK97396.1"/>
    <property type="molecule type" value="Genomic_DNA"/>
</dbReference>
<keyword evidence="2" id="KW-0378">Hydrolase</keyword>
<gene>
    <name evidence="2" type="ORF">GKA01_25930</name>
</gene>
<accession>A0A511BAE5</accession>
<evidence type="ECO:0000259" key="1">
    <source>
        <dbReference type="Pfam" id="PF12697"/>
    </source>
</evidence>